<gene>
    <name evidence="3" type="ORF">WG66_17840</name>
</gene>
<reference evidence="3 4" key="1">
    <citation type="submission" date="2015-12" db="EMBL/GenBank/DDBJ databases">
        <title>Draft genome sequence of Moniliophthora roreri, the causal agent of frosty pod rot of cacao.</title>
        <authorList>
            <person name="Aime M.C."/>
            <person name="Diaz-Valderrama J.R."/>
            <person name="Kijpornyongpan T."/>
            <person name="Phillips-Mora W."/>
        </authorList>
    </citation>
    <scope>NUCLEOTIDE SEQUENCE [LARGE SCALE GENOMIC DNA]</scope>
    <source>
        <strain evidence="3 4">MCA 2952</strain>
    </source>
</reference>
<dbReference type="eggNOG" id="ENOG502SSVS">
    <property type="taxonomic scope" value="Eukaryota"/>
</dbReference>
<feature type="transmembrane region" description="Helical" evidence="2">
    <location>
        <begin position="54"/>
        <end position="74"/>
    </location>
</feature>
<feature type="transmembrane region" description="Helical" evidence="2">
    <location>
        <begin position="226"/>
        <end position="247"/>
    </location>
</feature>
<evidence type="ECO:0000313" key="4">
    <source>
        <dbReference type="Proteomes" id="UP000054988"/>
    </source>
</evidence>
<feature type="compositionally biased region" description="Basic and acidic residues" evidence="1">
    <location>
        <begin position="307"/>
        <end position="317"/>
    </location>
</feature>
<evidence type="ECO:0008006" key="5">
    <source>
        <dbReference type="Google" id="ProtNLM"/>
    </source>
</evidence>
<keyword evidence="2" id="KW-0472">Membrane</keyword>
<feature type="transmembrane region" description="Helical" evidence="2">
    <location>
        <begin position="119"/>
        <end position="145"/>
    </location>
</feature>
<evidence type="ECO:0000256" key="2">
    <source>
        <dbReference type="SAM" id="Phobius"/>
    </source>
</evidence>
<dbReference type="EMBL" id="LATX01002428">
    <property type="protein sequence ID" value="KTB29573.1"/>
    <property type="molecule type" value="Genomic_DNA"/>
</dbReference>
<dbReference type="AlphaFoldDB" id="A0A0W0EZV9"/>
<feature type="transmembrane region" description="Helical" evidence="2">
    <location>
        <begin position="15"/>
        <end position="34"/>
    </location>
</feature>
<keyword evidence="2" id="KW-0812">Transmembrane</keyword>
<name>A0A0W0EZV9_MONRR</name>
<sequence length="317" mass="35404">MALDWKSPAALTRDAAAFGKFMHVLFGLYAWEWFTSLDFDWELLRGKRRFRWPLIFYLLGRYCLLIALAATVASLNLTKPVDCTSLYLLIQIMGGMSIALASGNLAIRTIALWRGYKFVIFTIIAMMLAHWGLVFRISVLISASWVDDQGCVIVNNMAGLIRVTYGYTMGFDFAILCISAYKLGTAPGKRSELVQLLWYDGLIYFVVAFLANMIALIFAILDLNPVMSVIANVPATTISMIAACRAVRRLSLFVYGDMDNTYKSSMFNTSVQIAAPRPPTTNNLVIQMDVISKSEYDDVSTSPSSNHVDKRREISSA</sequence>
<feature type="transmembrane region" description="Helical" evidence="2">
    <location>
        <begin position="165"/>
        <end position="184"/>
    </location>
</feature>
<feature type="transmembrane region" description="Helical" evidence="2">
    <location>
        <begin position="86"/>
        <end position="107"/>
    </location>
</feature>
<evidence type="ECO:0000256" key="1">
    <source>
        <dbReference type="SAM" id="MobiDB-lite"/>
    </source>
</evidence>
<feature type="transmembrane region" description="Helical" evidence="2">
    <location>
        <begin position="196"/>
        <end position="220"/>
    </location>
</feature>
<comment type="caution">
    <text evidence="3">The sequence shown here is derived from an EMBL/GenBank/DDBJ whole genome shotgun (WGS) entry which is preliminary data.</text>
</comment>
<proteinExistence type="predicted"/>
<feature type="region of interest" description="Disordered" evidence="1">
    <location>
        <begin position="296"/>
        <end position="317"/>
    </location>
</feature>
<keyword evidence="2" id="KW-1133">Transmembrane helix</keyword>
<protein>
    <recommendedName>
        <fullName evidence="5">Transmembrane protein</fullName>
    </recommendedName>
</protein>
<accession>A0A0W0EZV9</accession>
<evidence type="ECO:0000313" key="3">
    <source>
        <dbReference type="EMBL" id="KTB29573.1"/>
    </source>
</evidence>
<dbReference type="Proteomes" id="UP000054988">
    <property type="component" value="Unassembled WGS sequence"/>
</dbReference>
<organism evidence="3 4">
    <name type="scientific">Moniliophthora roreri</name>
    <name type="common">Frosty pod rot fungus</name>
    <name type="synonym">Monilia roreri</name>
    <dbReference type="NCBI Taxonomy" id="221103"/>
    <lineage>
        <taxon>Eukaryota</taxon>
        <taxon>Fungi</taxon>
        <taxon>Dikarya</taxon>
        <taxon>Basidiomycota</taxon>
        <taxon>Agaricomycotina</taxon>
        <taxon>Agaricomycetes</taxon>
        <taxon>Agaricomycetidae</taxon>
        <taxon>Agaricales</taxon>
        <taxon>Marasmiineae</taxon>
        <taxon>Marasmiaceae</taxon>
        <taxon>Moniliophthora</taxon>
    </lineage>
</organism>